<dbReference type="RefSeq" id="WP_107583764.1">
    <property type="nucleotide sequence ID" value="NZ_PZJJ01000004.1"/>
</dbReference>
<protein>
    <submittedName>
        <fullName evidence="3">Class I SAM-dependent methyltransferase</fullName>
    </submittedName>
</protein>
<keyword evidence="4" id="KW-1185">Reference proteome</keyword>
<evidence type="ECO:0000313" key="4">
    <source>
        <dbReference type="Proteomes" id="UP000240509"/>
    </source>
</evidence>
<dbReference type="InterPro" id="IPR003356">
    <property type="entry name" value="DNA_methylase_A-5"/>
</dbReference>
<dbReference type="InterPro" id="IPR029063">
    <property type="entry name" value="SAM-dependent_MTases_sf"/>
</dbReference>
<dbReference type="SUPFAM" id="SSF53335">
    <property type="entry name" value="S-adenosyl-L-methionine-dependent methyltransferases"/>
    <property type="match status" value="1"/>
</dbReference>
<feature type="domain" description="YtxK-like N-terminal helical" evidence="2">
    <location>
        <begin position="8"/>
        <end position="85"/>
    </location>
</feature>
<gene>
    <name evidence="3" type="ORF">C6Y45_04145</name>
</gene>
<dbReference type="GO" id="GO:0032259">
    <property type="term" value="P:methylation"/>
    <property type="evidence" value="ECO:0007669"/>
    <property type="project" value="UniProtKB-KW"/>
</dbReference>
<accession>A0A2T4U8W2</accession>
<dbReference type="EMBL" id="PZJJ01000004">
    <property type="protein sequence ID" value="PTL39842.1"/>
    <property type="molecule type" value="Genomic_DNA"/>
</dbReference>
<dbReference type="PANTHER" id="PTHR41313">
    <property type="entry name" value="ADENINE-SPECIFIC METHYLTRANSFERASE"/>
    <property type="match status" value="1"/>
</dbReference>
<dbReference type="InterPro" id="IPR016843">
    <property type="entry name" value="S-AdoMet-dep_Ade-MeTrfase_prd"/>
</dbReference>
<reference evidence="3 4" key="1">
    <citation type="submission" date="2018-03" db="EMBL/GenBank/DDBJ databases">
        <title>Alkalicoccus saliphilus sp. nov., isolated from a mineral pool.</title>
        <authorList>
            <person name="Zhao B."/>
        </authorList>
    </citation>
    <scope>NUCLEOTIDE SEQUENCE [LARGE SCALE GENOMIC DNA]</scope>
    <source>
        <strain evidence="3 4">6AG</strain>
    </source>
</reference>
<comment type="caution">
    <text evidence="3">The sequence shown here is derived from an EMBL/GenBank/DDBJ whole genome shotgun (WGS) entry which is preliminary data.</text>
</comment>
<organism evidence="3 4">
    <name type="scientific">Alkalicoccus saliphilus</name>
    <dbReference type="NCBI Taxonomy" id="200989"/>
    <lineage>
        <taxon>Bacteria</taxon>
        <taxon>Bacillati</taxon>
        <taxon>Bacillota</taxon>
        <taxon>Bacilli</taxon>
        <taxon>Bacillales</taxon>
        <taxon>Bacillaceae</taxon>
        <taxon>Alkalicoccus</taxon>
    </lineage>
</organism>
<dbReference type="GO" id="GO:0008170">
    <property type="term" value="F:N-methyltransferase activity"/>
    <property type="evidence" value="ECO:0007669"/>
    <property type="project" value="InterPro"/>
</dbReference>
<dbReference type="PANTHER" id="PTHR41313:SF1">
    <property type="entry name" value="DNA METHYLASE ADENINE-SPECIFIC DOMAIN-CONTAINING PROTEIN"/>
    <property type="match status" value="1"/>
</dbReference>
<dbReference type="Pfam" id="PF02384">
    <property type="entry name" value="N6_Mtase"/>
    <property type="match status" value="1"/>
</dbReference>
<dbReference type="OrthoDB" id="9788159at2"/>
<dbReference type="InterPro" id="IPR048375">
    <property type="entry name" value="YtxK-like_N"/>
</dbReference>
<dbReference type="Gene3D" id="3.40.50.150">
    <property type="entry name" value="Vaccinia Virus protein VP39"/>
    <property type="match status" value="1"/>
</dbReference>
<keyword evidence="3" id="KW-0489">Methyltransferase</keyword>
<sequence length="328" mass="36690">MEESTNTEKYHHVLDQGAELLQKEEDSLYLEALGSMGEILFQQEIPENFSSDSRKKLTEIMQQLPSEVHREEIRRAVQLAVLKGMKEATQPHHALTPDAVALFIGYLLDKILTKETEDPLVIFDPAAGAGNLMTAALNQLSKNAHFIGAEPDETLLKLAYVNANLQEHSVDLFHQDSVSSPAVDNLHAVVSDLPAGYYPDDKTAADFKTAADSGHTYVHHLLIEKSLQHVREGGFLIFLIPNGLFQSEQADKLQEMLKQKADIYSVLQLPQTMFKSREAGKSILILRRKKQGIVPPKQALLAELPSFTREAALADMMQRISAWFDEHL</sequence>
<name>A0A2T4U8W2_9BACI</name>
<evidence type="ECO:0000259" key="1">
    <source>
        <dbReference type="Pfam" id="PF02384"/>
    </source>
</evidence>
<dbReference type="Proteomes" id="UP000240509">
    <property type="component" value="Unassembled WGS sequence"/>
</dbReference>
<dbReference type="Gene3D" id="1.10.150.470">
    <property type="match status" value="1"/>
</dbReference>
<evidence type="ECO:0000313" key="3">
    <source>
        <dbReference type="EMBL" id="PTL39842.1"/>
    </source>
</evidence>
<dbReference type="AlphaFoldDB" id="A0A2T4U8W2"/>
<dbReference type="PRINTS" id="PR00507">
    <property type="entry name" value="N12N6MTFRASE"/>
</dbReference>
<dbReference type="Pfam" id="PF21106">
    <property type="entry name" value="YtxK_like"/>
    <property type="match status" value="1"/>
</dbReference>
<dbReference type="PIRSF" id="PIRSF026567">
    <property type="entry name" value="Adenine_mtase_bact_prd"/>
    <property type="match status" value="1"/>
</dbReference>
<feature type="domain" description="DNA methylase adenine-specific" evidence="1">
    <location>
        <begin position="96"/>
        <end position="292"/>
    </location>
</feature>
<dbReference type="InterPro" id="IPR052933">
    <property type="entry name" value="DNA_Protect_Modify"/>
</dbReference>
<dbReference type="GO" id="GO:0003677">
    <property type="term" value="F:DNA binding"/>
    <property type="evidence" value="ECO:0007669"/>
    <property type="project" value="InterPro"/>
</dbReference>
<evidence type="ECO:0000259" key="2">
    <source>
        <dbReference type="Pfam" id="PF21106"/>
    </source>
</evidence>
<keyword evidence="3" id="KW-0808">Transferase</keyword>
<proteinExistence type="predicted"/>